<dbReference type="Gene3D" id="3.30.310.100">
    <property type="entry name" value="YugN-like"/>
    <property type="match status" value="1"/>
</dbReference>
<accession>A0A8J8GFS9</accession>
<proteinExistence type="predicted"/>
<dbReference type="Pfam" id="PF08868">
    <property type="entry name" value="YugN"/>
    <property type="match status" value="1"/>
</dbReference>
<sequence>MIKLQSEIEGKRATFGAIDNILKSHGCSFCSNFDYDQGKFDALLWRDGGESIYLRIPVYVVNGYLDHPNATIEFGTPFVIKHIVNIGLDYDAHSLVTATTGLAQFQEPIDKDGYIDDKNRWVQAANNKLNDILTSISGLVQ</sequence>
<keyword evidence="2" id="KW-1185">Reference proteome</keyword>
<reference evidence="1" key="1">
    <citation type="submission" date="2020-06" db="EMBL/GenBank/DDBJ databases">
        <title>A novel thermopfilic bacterium from Erzurum, Turkey.</title>
        <authorList>
            <person name="Adiguzel A."/>
            <person name="Ay H."/>
            <person name="Baltaci M.O."/>
        </authorList>
    </citation>
    <scope>NUCLEOTIDE SEQUENCE</scope>
    <source>
        <strain evidence="1">P2</strain>
    </source>
</reference>
<dbReference type="RefSeq" id="WP_173732044.1">
    <property type="nucleotide sequence ID" value="NZ_JABTTE010000022.1"/>
</dbReference>
<dbReference type="SUPFAM" id="SSF160755">
    <property type="entry name" value="YugN-like"/>
    <property type="match status" value="1"/>
</dbReference>
<gene>
    <name evidence="1" type="ORF">HR057_13905</name>
</gene>
<evidence type="ECO:0008006" key="3">
    <source>
        <dbReference type="Google" id="ProtNLM"/>
    </source>
</evidence>
<protein>
    <recommendedName>
        <fullName evidence="3">YugN-like protein</fullName>
    </recommendedName>
</protein>
<evidence type="ECO:0000313" key="2">
    <source>
        <dbReference type="Proteomes" id="UP000625804"/>
    </source>
</evidence>
<dbReference type="AlphaFoldDB" id="A0A8J8GFS9"/>
<dbReference type="Proteomes" id="UP000625804">
    <property type="component" value="Unassembled WGS sequence"/>
</dbReference>
<dbReference type="InterPro" id="IPR014967">
    <property type="entry name" value="Uncharacterised_YugN-like"/>
</dbReference>
<dbReference type="InterPro" id="IPR036491">
    <property type="entry name" value="YugN-like_sf"/>
</dbReference>
<name>A0A8J8GFS9_9BACI</name>
<organism evidence="1 2">
    <name type="scientific">Calidifontibacillus erzurumensis</name>
    <dbReference type="NCBI Taxonomy" id="2741433"/>
    <lineage>
        <taxon>Bacteria</taxon>
        <taxon>Bacillati</taxon>
        <taxon>Bacillota</taxon>
        <taxon>Bacilli</taxon>
        <taxon>Bacillales</taxon>
        <taxon>Bacillaceae</taxon>
        <taxon>Calidifontibacillus/Schinkia group</taxon>
        <taxon>Calidifontibacillus</taxon>
    </lineage>
</organism>
<comment type="caution">
    <text evidence="1">The sequence shown here is derived from an EMBL/GenBank/DDBJ whole genome shotgun (WGS) entry which is preliminary data.</text>
</comment>
<evidence type="ECO:0000313" key="1">
    <source>
        <dbReference type="EMBL" id="NSL52847.1"/>
    </source>
</evidence>
<dbReference type="EMBL" id="JABTTE010000022">
    <property type="protein sequence ID" value="NSL52847.1"/>
    <property type="molecule type" value="Genomic_DNA"/>
</dbReference>